<evidence type="ECO:0000313" key="2">
    <source>
        <dbReference type="EMBL" id="EHY90481.1"/>
    </source>
</evidence>
<dbReference type="HOGENOM" id="CLU_061176_0_1_11"/>
<dbReference type="PANTHER" id="PTHR48079">
    <property type="entry name" value="PROTEIN YEEZ"/>
    <property type="match status" value="1"/>
</dbReference>
<dbReference type="InterPro" id="IPR051783">
    <property type="entry name" value="NAD(P)-dependent_oxidoreduct"/>
</dbReference>
<dbReference type="Gene3D" id="3.40.50.720">
    <property type="entry name" value="NAD(P)-binding Rossmann-like Domain"/>
    <property type="match status" value="1"/>
</dbReference>
<dbReference type="EMBL" id="CM001466">
    <property type="protein sequence ID" value="EHY90481.1"/>
    <property type="molecule type" value="Genomic_DNA"/>
</dbReference>
<reference evidence="2 3" key="1">
    <citation type="journal article" date="2012" name="Stand. Genomic Sci.">
        <title>Genome sequence of the soil bacterium Saccharomonospora azurea type strain (NA-128(T)).</title>
        <authorList>
            <person name="Klenk H.P."/>
            <person name="Held B."/>
            <person name="Lucas S."/>
            <person name="Lapidus A."/>
            <person name="Copeland A."/>
            <person name="Hammon N."/>
            <person name="Pitluck S."/>
            <person name="Goodwin L.A."/>
            <person name="Han C."/>
            <person name="Tapia R."/>
            <person name="Brambilla E.M."/>
            <person name="Potter G."/>
            <person name="Land M."/>
            <person name="Ivanova N."/>
            <person name="Rohde M."/>
            <person name="Goker M."/>
            <person name="Detter J.C."/>
            <person name="Kyrpides N.C."/>
            <person name="Woyke T."/>
        </authorList>
    </citation>
    <scope>NUCLEOTIDE SEQUENCE [LARGE SCALE GENOMIC DNA]</scope>
    <source>
        <strain evidence="2 3">NA-128</strain>
    </source>
</reference>
<dbReference type="AlphaFoldDB" id="H8G900"/>
<name>H8G900_9PSEU</name>
<organism evidence="2 3">
    <name type="scientific">Saccharomonospora azurea NA-128</name>
    <dbReference type="NCBI Taxonomy" id="882081"/>
    <lineage>
        <taxon>Bacteria</taxon>
        <taxon>Bacillati</taxon>
        <taxon>Actinomycetota</taxon>
        <taxon>Actinomycetes</taxon>
        <taxon>Pseudonocardiales</taxon>
        <taxon>Pseudonocardiaceae</taxon>
        <taxon>Saccharomonospora</taxon>
    </lineage>
</organism>
<dbReference type="SUPFAM" id="SSF51735">
    <property type="entry name" value="NAD(P)-binding Rossmann-fold domains"/>
    <property type="match status" value="1"/>
</dbReference>
<gene>
    <name evidence="2" type="ORF">SacazDRAFT_03616</name>
</gene>
<dbReference type="GO" id="GO:0004029">
    <property type="term" value="F:aldehyde dehydrogenase (NAD+) activity"/>
    <property type="evidence" value="ECO:0007669"/>
    <property type="project" value="TreeGrafter"/>
</dbReference>
<dbReference type="RefSeq" id="WP_005443909.1">
    <property type="nucleotide sequence ID" value="NZ_CM001466.1"/>
</dbReference>
<accession>H8G900</accession>
<dbReference type="Pfam" id="PF01370">
    <property type="entry name" value="Epimerase"/>
    <property type="match status" value="1"/>
</dbReference>
<dbReference type="PANTHER" id="PTHR48079:SF6">
    <property type="entry name" value="NAD(P)-BINDING DOMAIN-CONTAINING PROTEIN-RELATED"/>
    <property type="match status" value="1"/>
</dbReference>
<dbReference type="GO" id="GO:0005737">
    <property type="term" value="C:cytoplasm"/>
    <property type="evidence" value="ECO:0007669"/>
    <property type="project" value="TreeGrafter"/>
</dbReference>
<dbReference type="InterPro" id="IPR036291">
    <property type="entry name" value="NAD(P)-bd_dom_sf"/>
</dbReference>
<protein>
    <submittedName>
        <fullName evidence="2">Nucleoside-diphosphate-sugar epimerase</fullName>
    </submittedName>
</protein>
<sequence>MRTLVLGGTSFLSRTVAVDAVRRGHDVTCVARGKSGPFPDGVRPVVLDRGEPNALDALRGERFDAVVDVATMTPGWVRDALQAFGAHARHWTYVSSINVYADTATPHQTTDAPLLDPIPDPGERTMAEVTPEFYGAVEVASENLVRDAVGERAFVVRPGQITGPGDYMRRFHYWPARFARGGRVVVPDAPGHPFQHVDVRDLAAWIVSAAEDGVTGTFDAVSPVADLGETLQEIAASTAPAGTKLVPIAPDVLVRAGVRPWAGDGSLPMWLPETHYGMVSHDARTAWAAGLAIRPLADTVHAALADHRASGGPLGGLTPEQERALLA</sequence>
<dbReference type="Proteomes" id="UP000004705">
    <property type="component" value="Chromosome"/>
</dbReference>
<evidence type="ECO:0000313" key="3">
    <source>
        <dbReference type="Proteomes" id="UP000004705"/>
    </source>
</evidence>
<dbReference type="InterPro" id="IPR001509">
    <property type="entry name" value="Epimerase_deHydtase"/>
</dbReference>
<evidence type="ECO:0000259" key="1">
    <source>
        <dbReference type="Pfam" id="PF01370"/>
    </source>
</evidence>
<proteinExistence type="predicted"/>
<feature type="domain" description="NAD-dependent epimerase/dehydratase" evidence="1">
    <location>
        <begin position="4"/>
        <end position="212"/>
    </location>
</feature>
<keyword evidence="3" id="KW-1185">Reference proteome</keyword>